<sequence length="139" mass="16715">MKAKEYLKQVELLDVKIRQKQQEYDELKEMALSTGAFDYSSEKVQTSVSQDLMGNKVGRYVDLEREIKKDIRRYTKLKNEIITQIQSLGNTKYMNILYKRYVEYKRLKTIADEMNYTYEYIRSMHGWALEEFSKKILNL</sequence>
<reference evidence="2" key="1">
    <citation type="journal article" date="2021" name="Proc. Natl. Acad. Sci. U.S.A.">
        <title>A Catalog of Tens of Thousands of Viruses from Human Metagenomes Reveals Hidden Associations with Chronic Diseases.</title>
        <authorList>
            <person name="Tisza M.J."/>
            <person name="Buck C.B."/>
        </authorList>
    </citation>
    <scope>NUCLEOTIDE SEQUENCE</scope>
    <source>
        <strain evidence="2">CtBbR2</strain>
    </source>
</reference>
<evidence type="ECO:0000313" key="2">
    <source>
        <dbReference type="EMBL" id="DAF49829.1"/>
    </source>
</evidence>
<proteinExistence type="predicted"/>
<protein>
    <recommendedName>
        <fullName evidence="3">DUF1492 domain-containing protein</fullName>
    </recommendedName>
</protein>
<evidence type="ECO:0008006" key="3">
    <source>
        <dbReference type="Google" id="ProtNLM"/>
    </source>
</evidence>
<dbReference type="EMBL" id="BK032589">
    <property type="protein sequence ID" value="DAF49829.1"/>
    <property type="molecule type" value="Genomic_DNA"/>
</dbReference>
<name>A0A8S5SFP8_9CAUD</name>
<keyword evidence="1" id="KW-0175">Coiled coil</keyword>
<accession>A0A8S5SFP8</accession>
<feature type="coiled-coil region" evidence="1">
    <location>
        <begin position="3"/>
        <end position="30"/>
    </location>
</feature>
<evidence type="ECO:0000256" key="1">
    <source>
        <dbReference type="SAM" id="Coils"/>
    </source>
</evidence>
<dbReference type="InterPro" id="IPR013324">
    <property type="entry name" value="RNA_pol_sigma_r3/r4-like"/>
</dbReference>
<dbReference type="SUPFAM" id="SSF88659">
    <property type="entry name" value="Sigma3 and sigma4 domains of RNA polymerase sigma factors"/>
    <property type="match status" value="1"/>
</dbReference>
<organism evidence="2">
    <name type="scientific">Myoviridae sp. ctBbR2</name>
    <dbReference type="NCBI Taxonomy" id="2827667"/>
    <lineage>
        <taxon>Viruses</taxon>
        <taxon>Duplodnaviria</taxon>
        <taxon>Heunggongvirae</taxon>
        <taxon>Uroviricota</taxon>
        <taxon>Caudoviricetes</taxon>
    </lineage>
</organism>